<dbReference type="Pfam" id="PF14375">
    <property type="entry name" value="Cys_rich_CWC"/>
    <property type="match status" value="1"/>
</dbReference>
<comment type="caution">
    <text evidence="1">The sequence shown here is derived from an EMBL/GenBank/DDBJ whole genome shotgun (WGS) entry which is preliminary data.</text>
</comment>
<name>A0ABW6A4A3_9BACT</name>
<dbReference type="EMBL" id="JBHUOZ010000002">
    <property type="protein sequence ID" value="MFD2919899.1"/>
    <property type="molecule type" value="Genomic_DNA"/>
</dbReference>
<reference evidence="2" key="1">
    <citation type="journal article" date="2019" name="Int. J. Syst. Evol. Microbiol.">
        <title>The Global Catalogue of Microorganisms (GCM) 10K type strain sequencing project: providing services to taxonomists for standard genome sequencing and annotation.</title>
        <authorList>
            <consortium name="The Broad Institute Genomics Platform"/>
            <consortium name="The Broad Institute Genome Sequencing Center for Infectious Disease"/>
            <person name="Wu L."/>
            <person name="Ma J."/>
        </authorList>
    </citation>
    <scope>NUCLEOTIDE SEQUENCE [LARGE SCALE GENOMIC DNA]</scope>
    <source>
        <strain evidence="2">KCTC 23299</strain>
    </source>
</reference>
<gene>
    <name evidence="1" type="ORF">ACFS6H_09290</name>
</gene>
<evidence type="ECO:0000313" key="2">
    <source>
        <dbReference type="Proteomes" id="UP001597511"/>
    </source>
</evidence>
<dbReference type="InterPro" id="IPR032720">
    <property type="entry name" value="Cys_rich_CWC"/>
</dbReference>
<dbReference type="RefSeq" id="WP_386097582.1">
    <property type="nucleotide sequence ID" value="NZ_JBHUOZ010000002.1"/>
</dbReference>
<dbReference type="Proteomes" id="UP001597511">
    <property type="component" value="Unassembled WGS sequence"/>
</dbReference>
<organism evidence="1 2">
    <name type="scientific">Terrimonas rubra</name>
    <dbReference type="NCBI Taxonomy" id="1035890"/>
    <lineage>
        <taxon>Bacteria</taxon>
        <taxon>Pseudomonadati</taxon>
        <taxon>Bacteroidota</taxon>
        <taxon>Chitinophagia</taxon>
        <taxon>Chitinophagales</taxon>
        <taxon>Chitinophagaceae</taxon>
        <taxon>Terrimonas</taxon>
    </lineage>
</organism>
<keyword evidence="2" id="KW-1185">Reference proteome</keyword>
<proteinExistence type="predicted"/>
<accession>A0ABW6A4A3</accession>
<evidence type="ECO:0000313" key="1">
    <source>
        <dbReference type="EMBL" id="MFD2919899.1"/>
    </source>
</evidence>
<protein>
    <submittedName>
        <fullName evidence="1">Cysteine-rich CWC family protein</fullName>
    </submittedName>
</protein>
<sequence length="81" mass="9267">MCKHEQTFCPRCHGGFECKAGSISLCQCTTVTLTVEERSFIAAKYTDCLCAACLRDLKNEFHLLQQQERMQKISTLFTKNK</sequence>